<evidence type="ECO:0000313" key="3">
    <source>
        <dbReference type="Proteomes" id="UP000622687"/>
    </source>
</evidence>
<protein>
    <submittedName>
        <fullName evidence="2">Uncharacterized protein</fullName>
    </submittedName>
</protein>
<dbReference type="Proteomes" id="UP000622687">
    <property type="component" value="Unassembled WGS sequence"/>
</dbReference>
<evidence type="ECO:0000313" key="2">
    <source>
        <dbReference type="EMBL" id="MBI6874274.1"/>
    </source>
</evidence>
<reference evidence="2" key="1">
    <citation type="submission" date="2020-12" db="EMBL/GenBank/DDBJ databases">
        <title>Clostridium thailandense sp. nov., a novel acetogenic bacterium isolated from peat land soil in Thailand.</title>
        <authorList>
            <person name="Chaikitkaew S."/>
            <person name="Birkeland N.K."/>
        </authorList>
    </citation>
    <scope>NUCLEOTIDE SEQUENCE</scope>
    <source>
        <strain evidence="2">DSM 17425</strain>
    </source>
</reference>
<keyword evidence="1" id="KW-0812">Transmembrane</keyword>
<keyword evidence="1" id="KW-1133">Transmembrane helix</keyword>
<feature type="transmembrane region" description="Helical" evidence="1">
    <location>
        <begin position="34"/>
        <end position="52"/>
    </location>
</feature>
<feature type="transmembrane region" description="Helical" evidence="1">
    <location>
        <begin position="58"/>
        <end position="76"/>
    </location>
</feature>
<sequence length="162" mass="18440">MLKLSIIEFFLRSLPEAFIFVLGAHAFCKKNICVKPFFISTVLLSMVAYLIRMLPIHFGVHTIILLVGYVLVMASINELNIIKSASSGLILVIILFAAEWLNVYVLTNILKLDINVIFKDPLKKLLYGIPSLLLFFIIIVVIAYKNLYLERTTKNISSRKHI</sequence>
<dbReference type="RefSeq" id="WP_211143671.1">
    <property type="nucleotide sequence ID" value="NZ_JAEEGB010000022.1"/>
</dbReference>
<accession>A0A934M2C7</accession>
<gene>
    <name evidence="2" type="ORF">I6U51_16490</name>
</gene>
<name>A0A934M2C7_9CLOT</name>
<dbReference type="AlphaFoldDB" id="A0A934M2C7"/>
<organism evidence="2 3">
    <name type="scientific">Clostridium aciditolerans</name>
    <dbReference type="NCBI Taxonomy" id="339861"/>
    <lineage>
        <taxon>Bacteria</taxon>
        <taxon>Bacillati</taxon>
        <taxon>Bacillota</taxon>
        <taxon>Clostridia</taxon>
        <taxon>Eubacteriales</taxon>
        <taxon>Clostridiaceae</taxon>
        <taxon>Clostridium</taxon>
    </lineage>
</organism>
<feature type="transmembrane region" description="Helical" evidence="1">
    <location>
        <begin position="88"/>
        <end position="105"/>
    </location>
</feature>
<keyword evidence="1" id="KW-0472">Membrane</keyword>
<evidence type="ECO:0000256" key="1">
    <source>
        <dbReference type="SAM" id="Phobius"/>
    </source>
</evidence>
<keyword evidence="3" id="KW-1185">Reference proteome</keyword>
<feature type="transmembrane region" description="Helical" evidence="1">
    <location>
        <begin position="125"/>
        <end position="144"/>
    </location>
</feature>
<proteinExistence type="predicted"/>
<comment type="caution">
    <text evidence="2">The sequence shown here is derived from an EMBL/GenBank/DDBJ whole genome shotgun (WGS) entry which is preliminary data.</text>
</comment>
<dbReference type="EMBL" id="JAEEGB010000022">
    <property type="protein sequence ID" value="MBI6874274.1"/>
    <property type="molecule type" value="Genomic_DNA"/>
</dbReference>